<sequence>MMRRATLHAVLLAACAAASSVDAADPARADALQDLYRQLADPANPDWRRIQSDILREWSLSGSPAMDLLLRRGREALERGDTRAAIEHLTALTDHAPEFAEGWNARATAYFMAGRFGPALADIRRTLQLNPNHFGALTGLGRIFEELGQDERAMAAYRAALAIHPHLDEVRAALERLERKSTGIDL</sequence>
<name>A0A2S5JFD5_9RHOB</name>
<keyword evidence="2 3" id="KW-0802">TPR repeat</keyword>
<dbReference type="PROSITE" id="PS51257">
    <property type="entry name" value="PROKAR_LIPOPROTEIN"/>
    <property type="match status" value="1"/>
</dbReference>
<dbReference type="SMART" id="SM00028">
    <property type="entry name" value="TPR"/>
    <property type="match status" value="3"/>
</dbReference>
<dbReference type="Pfam" id="PF13181">
    <property type="entry name" value="TPR_8"/>
    <property type="match status" value="1"/>
</dbReference>
<dbReference type="EMBL" id="PRDS01000006">
    <property type="protein sequence ID" value="PPB80202.1"/>
    <property type="molecule type" value="Genomic_DNA"/>
</dbReference>
<evidence type="ECO:0000313" key="5">
    <source>
        <dbReference type="EMBL" id="PPB80202.1"/>
    </source>
</evidence>
<dbReference type="OrthoDB" id="9815010at2"/>
<feature type="repeat" description="TPR" evidence="3">
    <location>
        <begin position="100"/>
        <end position="133"/>
    </location>
</feature>
<dbReference type="PANTHER" id="PTHR45831">
    <property type="entry name" value="LD24721P"/>
    <property type="match status" value="1"/>
</dbReference>
<dbReference type="AlphaFoldDB" id="A0A2S5JFD5"/>
<evidence type="ECO:0000256" key="1">
    <source>
        <dbReference type="ARBA" id="ARBA00022737"/>
    </source>
</evidence>
<dbReference type="GO" id="GO:0016020">
    <property type="term" value="C:membrane"/>
    <property type="evidence" value="ECO:0007669"/>
    <property type="project" value="TreeGrafter"/>
</dbReference>
<accession>A0A2S5JFD5</accession>
<dbReference type="PROSITE" id="PS50005">
    <property type="entry name" value="TPR"/>
    <property type="match status" value="2"/>
</dbReference>
<evidence type="ECO:0000313" key="6">
    <source>
        <dbReference type="Proteomes" id="UP000239736"/>
    </source>
</evidence>
<dbReference type="GO" id="GO:0072380">
    <property type="term" value="C:TRC complex"/>
    <property type="evidence" value="ECO:0007669"/>
    <property type="project" value="TreeGrafter"/>
</dbReference>
<evidence type="ECO:0000256" key="3">
    <source>
        <dbReference type="PROSITE-ProRule" id="PRU00339"/>
    </source>
</evidence>
<feature type="repeat" description="TPR" evidence="3">
    <location>
        <begin position="134"/>
        <end position="167"/>
    </location>
</feature>
<dbReference type="GO" id="GO:0060090">
    <property type="term" value="F:molecular adaptor activity"/>
    <property type="evidence" value="ECO:0007669"/>
    <property type="project" value="TreeGrafter"/>
</dbReference>
<feature type="chain" id="PRO_5015648043" evidence="4">
    <location>
        <begin position="24"/>
        <end position="186"/>
    </location>
</feature>
<feature type="signal peptide" evidence="4">
    <location>
        <begin position="1"/>
        <end position="23"/>
    </location>
</feature>
<dbReference type="PANTHER" id="PTHR45831:SF2">
    <property type="entry name" value="LD24721P"/>
    <property type="match status" value="1"/>
</dbReference>
<keyword evidence="1" id="KW-0677">Repeat</keyword>
<dbReference type="InterPro" id="IPR019734">
    <property type="entry name" value="TPR_rpt"/>
</dbReference>
<dbReference type="GO" id="GO:0006620">
    <property type="term" value="P:post-translational protein targeting to endoplasmic reticulum membrane"/>
    <property type="evidence" value="ECO:0007669"/>
    <property type="project" value="TreeGrafter"/>
</dbReference>
<comment type="caution">
    <text evidence="5">The sequence shown here is derived from an EMBL/GenBank/DDBJ whole genome shotgun (WGS) entry which is preliminary data.</text>
</comment>
<organism evidence="5 6">
    <name type="scientific">Albidovulum inexpectatum</name>
    <dbReference type="NCBI Taxonomy" id="196587"/>
    <lineage>
        <taxon>Bacteria</taxon>
        <taxon>Pseudomonadati</taxon>
        <taxon>Pseudomonadota</taxon>
        <taxon>Alphaproteobacteria</taxon>
        <taxon>Rhodobacterales</taxon>
        <taxon>Paracoccaceae</taxon>
        <taxon>Albidovulum</taxon>
    </lineage>
</organism>
<keyword evidence="6" id="KW-1185">Reference proteome</keyword>
<keyword evidence="4" id="KW-0732">Signal</keyword>
<dbReference type="Pfam" id="PF13432">
    <property type="entry name" value="TPR_16"/>
    <property type="match status" value="1"/>
</dbReference>
<evidence type="ECO:0000256" key="4">
    <source>
        <dbReference type="SAM" id="SignalP"/>
    </source>
</evidence>
<gene>
    <name evidence="5" type="ORF">LV82_02074</name>
</gene>
<protein>
    <submittedName>
        <fullName evidence="5">Tetratricopeptide repeat protein</fullName>
    </submittedName>
</protein>
<dbReference type="SUPFAM" id="SSF48452">
    <property type="entry name" value="TPR-like"/>
    <property type="match status" value="1"/>
</dbReference>
<proteinExistence type="predicted"/>
<dbReference type="Proteomes" id="UP000239736">
    <property type="component" value="Unassembled WGS sequence"/>
</dbReference>
<dbReference type="RefSeq" id="WP_104071409.1">
    <property type="nucleotide sequence ID" value="NZ_PRDS01000006.1"/>
</dbReference>
<dbReference type="InterPro" id="IPR047150">
    <property type="entry name" value="SGT"/>
</dbReference>
<evidence type="ECO:0000256" key="2">
    <source>
        <dbReference type="ARBA" id="ARBA00022803"/>
    </source>
</evidence>
<dbReference type="Gene3D" id="1.25.40.10">
    <property type="entry name" value="Tetratricopeptide repeat domain"/>
    <property type="match status" value="1"/>
</dbReference>
<reference evidence="5 6" key="1">
    <citation type="submission" date="2018-01" db="EMBL/GenBank/DDBJ databases">
        <title>Genomic Encyclopedia of Archaeal and Bacterial Type Strains, Phase II (KMG-II): from individual species to whole genera.</title>
        <authorList>
            <person name="Goeker M."/>
        </authorList>
    </citation>
    <scope>NUCLEOTIDE SEQUENCE [LARGE SCALE GENOMIC DNA]</scope>
    <source>
        <strain evidence="5 6">DSM 12048</strain>
    </source>
</reference>
<dbReference type="InterPro" id="IPR011990">
    <property type="entry name" value="TPR-like_helical_dom_sf"/>
</dbReference>